<dbReference type="InterPro" id="IPR009057">
    <property type="entry name" value="Homeodomain-like_sf"/>
</dbReference>
<reference evidence="5 6" key="1">
    <citation type="submission" date="2019-03" db="EMBL/GenBank/DDBJ databases">
        <title>Genomic Encyclopedia of Type Strains, Phase IV (KMG-IV): sequencing the most valuable type-strain genomes for metagenomic binning, comparative biology and taxonomic classification.</title>
        <authorList>
            <person name="Goeker M."/>
        </authorList>
    </citation>
    <scope>NUCLEOTIDE SEQUENCE [LARGE SCALE GENOMIC DNA]</scope>
    <source>
        <strain evidence="5 6">DSM 22362</strain>
    </source>
</reference>
<keyword evidence="3" id="KW-0804">Transcription</keyword>
<dbReference type="EMBL" id="SMBZ01000038">
    <property type="protein sequence ID" value="TCV09905.1"/>
    <property type="molecule type" value="Genomic_DNA"/>
</dbReference>
<evidence type="ECO:0000256" key="2">
    <source>
        <dbReference type="ARBA" id="ARBA00023125"/>
    </source>
</evidence>
<dbReference type="GO" id="GO:0043565">
    <property type="term" value="F:sequence-specific DNA binding"/>
    <property type="evidence" value="ECO:0007669"/>
    <property type="project" value="InterPro"/>
</dbReference>
<dbReference type="Gene3D" id="1.10.10.60">
    <property type="entry name" value="Homeodomain-like"/>
    <property type="match status" value="1"/>
</dbReference>
<dbReference type="Proteomes" id="UP000295197">
    <property type="component" value="Unassembled WGS sequence"/>
</dbReference>
<keyword evidence="6" id="KW-1185">Reference proteome</keyword>
<sequence length="310" mass="36262">MFRSHAVVTDITGNVPRWTKHCLPYAKAERIDVNVGIIISQYYSHFLFFLEVVEFDIHTDLQADYLMEDTSLFLFMMLEGNILFHKHDGEYIAEAKGDVCYATYNRQGLYSFTLPAGRHRLCYIIPRNEWVTKNIGKYPRLEPFLDQMGQDNLPFGHMPSCRIEKGMERSLDKLLGRTEIKDKDLEAALLRDSKRVLYHYQLAVEKKMSARPYLIKENLDQNYRSSDLTNKVLMDRFNITEKTLIETFKAEFGITPHNYLIQLRMQMAKQLLLSKSSSPTEVWQLVGYADFRSFGIQFKKFFGFPPSECI</sequence>
<evidence type="ECO:0000313" key="5">
    <source>
        <dbReference type="EMBL" id="TCV09905.1"/>
    </source>
</evidence>
<evidence type="ECO:0000259" key="4">
    <source>
        <dbReference type="PROSITE" id="PS01124"/>
    </source>
</evidence>
<accession>A0A4R3VWF9</accession>
<dbReference type="Pfam" id="PF12833">
    <property type="entry name" value="HTH_18"/>
    <property type="match status" value="1"/>
</dbReference>
<dbReference type="InterPro" id="IPR050204">
    <property type="entry name" value="AraC_XylS_family_regulators"/>
</dbReference>
<organism evidence="5 6">
    <name type="scientific">Sphingobacterium alimentarium</name>
    <dbReference type="NCBI Taxonomy" id="797292"/>
    <lineage>
        <taxon>Bacteria</taxon>
        <taxon>Pseudomonadati</taxon>
        <taxon>Bacteroidota</taxon>
        <taxon>Sphingobacteriia</taxon>
        <taxon>Sphingobacteriales</taxon>
        <taxon>Sphingobacteriaceae</taxon>
        <taxon>Sphingobacterium</taxon>
    </lineage>
</organism>
<dbReference type="PROSITE" id="PS01124">
    <property type="entry name" value="HTH_ARAC_FAMILY_2"/>
    <property type="match status" value="1"/>
</dbReference>
<proteinExistence type="predicted"/>
<keyword evidence="1" id="KW-0805">Transcription regulation</keyword>
<dbReference type="SUPFAM" id="SSF46689">
    <property type="entry name" value="Homeodomain-like"/>
    <property type="match status" value="1"/>
</dbReference>
<keyword evidence="2 5" id="KW-0238">DNA-binding</keyword>
<dbReference type="InterPro" id="IPR018060">
    <property type="entry name" value="HTH_AraC"/>
</dbReference>
<gene>
    <name evidence="5" type="ORF">EDC17_103835</name>
</gene>
<feature type="domain" description="HTH araC/xylS-type" evidence="4">
    <location>
        <begin position="213"/>
        <end position="310"/>
    </location>
</feature>
<evidence type="ECO:0000256" key="3">
    <source>
        <dbReference type="ARBA" id="ARBA00023163"/>
    </source>
</evidence>
<comment type="caution">
    <text evidence="5">The sequence shown here is derived from an EMBL/GenBank/DDBJ whole genome shotgun (WGS) entry which is preliminary data.</text>
</comment>
<dbReference type="RefSeq" id="WP_165894420.1">
    <property type="nucleotide sequence ID" value="NZ_SMBZ01000038.1"/>
</dbReference>
<dbReference type="AlphaFoldDB" id="A0A4R3VWF9"/>
<protein>
    <submittedName>
        <fullName evidence="5">AraC-like DNA-binding protein</fullName>
    </submittedName>
</protein>
<evidence type="ECO:0000313" key="6">
    <source>
        <dbReference type="Proteomes" id="UP000295197"/>
    </source>
</evidence>
<evidence type="ECO:0000256" key="1">
    <source>
        <dbReference type="ARBA" id="ARBA00023015"/>
    </source>
</evidence>
<name>A0A4R3VWF9_9SPHI</name>
<dbReference type="PANTHER" id="PTHR46796">
    <property type="entry name" value="HTH-TYPE TRANSCRIPTIONAL ACTIVATOR RHAS-RELATED"/>
    <property type="match status" value="1"/>
</dbReference>
<dbReference type="GO" id="GO:0003700">
    <property type="term" value="F:DNA-binding transcription factor activity"/>
    <property type="evidence" value="ECO:0007669"/>
    <property type="project" value="InterPro"/>
</dbReference>
<dbReference type="SMART" id="SM00342">
    <property type="entry name" value="HTH_ARAC"/>
    <property type="match status" value="1"/>
</dbReference>